<keyword evidence="3" id="KW-1185">Reference proteome</keyword>
<feature type="compositionally biased region" description="Basic and acidic residues" evidence="1">
    <location>
        <begin position="353"/>
        <end position="368"/>
    </location>
</feature>
<feature type="compositionally biased region" description="Polar residues" evidence="1">
    <location>
        <begin position="313"/>
        <end position="332"/>
    </location>
</feature>
<feature type="region of interest" description="Disordered" evidence="1">
    <location>
        <begin position="313"/>
        <end position="401"/>
    </location>
</feature>
<dbReference type="OrthoDB" id="3485856at2759"/>
<dbReference type="AlphaFoldDB" id="A0A4U0WKW2"/>
<organism evidence="2 3">
    <name type="scientific">Cryomyces minteri</name>
    <dbReference type="NCBI Taxonomy" id="331657"/>
    <lineage>
        <taxon>Eukaryota</taxon>
        <taxon>Fungi</taxon>
        <taxon>Dikarya</taxon>
        <taxon>Ascomycota</taxon>
        <taxon>Pezizomycotina</taxon>
        <taxon>Dothideomycetes</taxon>
        <taxon>Dothideomycetes incertae sedis</taxon>
        <taxon>Cryomyces</taxon>
    </lineage>
</organism>
<protein>
    <submittedName>
        <fullName evidence="2">Uncharacterized protein</fullName>
    </submittedName>
</protein>
<feature type="compositionally biased region" description="Basic residues" evidence="1">
    <location>
        <begin position="376"/>
        <end position="387"/>
    </location>
</feature>
<evidence type="ECO:0000256" key="1">
    <source>
        <dbReference type="SAM" id="MobiDB-lite"/>
    </source>
</evidence>
<sequence>MMSQSSYDSSPTISVKGTSVTTPPDSDSDDELPLLSSEPTTKTLAKPGDGVSKAFLHTLRKRLTVVEKILRILRLCRLGKRVADVSPWHKEKLSEAEYQQLWERIRLDHSLRVYVETKARFDYDPSTTTFTLRMPSNTHEFFLDKVVTNIVLRLHGSTNPVVAEAAKNINPGGSPSIKFPNSETGIPSTNCPDRVFRYGRGKYPRAVFEISYSQKRKDLDYLADTYITGSEGRVQLVVGLNVEYSATSKKATVSTWRPGTERDGSGEELAVCKADVKDDIFRTDDGAAIKEGKWIIHVKDLVSPEAWEALKAETSSSGLQDRSATSSSSTAVQDHDGDDDNASIEIPFSDLARSLKEAEEYDRDEKNDFVGSQPVTKRKWKEKRKRSATPELDEEREADFQHLEQIEAERGSQEDSDWIPASVVVVESSRRTARRRRVGN</sequence>
<comment type="caution">
    <text evidence="2">The sequence shown here is derived from an EMBL/GenBank/DDBJ whole genome shotgun (WGS) entry which is preliminary data.</text>
</comment>
<feature type="compositionally biased region" description="Polar residues" evidence="1">
    <location>
        <begin position="1"/>
        <end position="22"/>
    </location>
</feature>
<reference evidence="2 3" key="1">
    <citation type="submission" date="2017-03" db="EMBL/GenBank/DDBJ databases">
        <title>Genomes of endolithic fungi from Antarctica.</title>
        <authorList>
            <person name="Coleine C."/>
            <person name="Masonjones S."/>
            <person name="Stajich J.E."/>
        </authorList>
    </citation>
    <scope>NUCLEOTIDE SEQUENCE [LARGE SCALE GENOMIC DNA]</scope>
    <source>
        <strain evidence="2 3">CCFEE 5187</strain>
    </source>
</reference>
<dbReference type="EMBL" id="NAJN01001408">
    <property type="protein sequence ID" value="TKA63407.1"/>
    <property type="molecule type" value="Genomic_DNA"/>
</dbReference>
<evidence type="ECO:0000313" key="2">
    <source>
        <dbReference type="EMBL" id="TKA63407.1"/>
    </source>
</evidence>
<evidence type="ECO:0000313" key="3">
    <source>
        <dbReference type="Proteomes" id="UP000308768"/>
    </source>
</evidence>
<gene>
    <name evidence="2" type="ORF">B0A49_13174</name>
</gene>
<name>A0A4U0WKW2_9PEZI</name>
<accession>A0A4U0WKW2</accession>
<feature type="region of interest" description="Disordered" evidence="1">
    <location>
        <begin position="1"/>
        <end position="43"/>
    </location>
</feature>
<dbReference type="Proteomes" id="UP000308768">
    <property type="component" value="Unassembled WGS sequence"/>
</dbReference>
<proteinExistence type="predicted"/>